<dbReference type="SUPFAM" id="SSF56317">
    <property type="entry name" value="Carbon-nitrogen hydrolase"/>
    <property type="match status" value="1"/>
</dbReference>
<organism evidence="3 4">
    <name type="scientific">Thermosediminibacter oceani (strain ATCC BAA-1034 / DSM 16646 / JW/IW-1228P)</name>
    <dbReference type="NCBI Taxonomy" id="555079"/>
    <lineage>
        <taxon>Bacteria</taxon>
        <taxon>Bacillati</taxon>
        <taxon>Bacillota</taxon>
        <taxon>Clostridia</taxon>
        <taxon>Thermosediminibacterales</taxon>
        <taxon>Thermosediminibacteraceae</taxon>
        <taxon>Thermosediminibacter</taxon>
    </lineage>
</organism>
<reference evidence="3 4" key="1">
    <citation type="journal article" date="2010" name="Stand. Genomic Sci.">
        <title>Complete genome sequence of Thermosediminibacter oceani type strain (JW/IW-1228P).</title>
        <authorList>
            <person name="Pitluck S."/>
            <person name="Yasawong M."/>
            <person name="Munk C."/>
            <person name="Nolan M."/>
            <person name="Lapidus A."/>
            <person name="Lucas S."/>
            <person name="Glavina Del Rio T."/>
            <person name="Tice H."/>
            <person name="Cheng J.F."/>
            <person name="Bruce D."/>
            <person name="Detter C."/>
            <person name="Tapia R."/>
            <person name="Han C."/>
            <person name="Goodwin L."/>
            <person name="Liolios K."/>
            <person name="Ivanova N."/>
            <person name="Mavromatis K."/>
            <person name="Mikhailova N."/>
            <person name="Pati A."/>
            <person name="Chen A."/>
            <person name="Palaniappan K."/>
            <person name="Land M."/>
            <person name="Hauser L."/>
            <person name="Chang Y.J."/>
            <person name="Jeffries C.D."/>
            <person name="Rohde M."/>
            <person name="Spring S."/>
            <person name="Sikorski J."/>
            <person name="Goker M."/>
            <person name="Woyke T."/>
            <person name="Bristow J."/>
            <person name="Eisen J.A."/>
            <person name="Markowitz V."/>
            <person name="Hugenholtz P."/>
            <person name="Kyrpides N.C."/>
            <person name="Klenk H.P."/>
        </authorList>
    </citation>
    <scope>NUCLEOTIDE SEQUENCE [LARGE SCALE GENOMIC DNA]</scope>
    <source>
        <strain evidence="4">ATCC BAA-1034 / DSM 16646 / JW/IW-1228P</strain>
    </source>
</reference>
<dbReference type="RefSeq" id="WP_013276494.1">
    <property type="nucleotide sequence ID" value="NC_014377.1"/>
</dbReference>
<dbReference type="STRING" id="555079.Toce_1737"/>
<accession>D9RYP8</accession>
<comment type="similarity">
    <text evidence="1">Belongs to the carbon-nitrogen hydrolase superfamily. NIT1/NIT2 family.</text>
</comment>
<dbReference type="Proteomes" id="UP000000272">
    <property type="component" value="Chromosome"/>
</dbReference>
<name>D9RYP8_THEOJ</name>
<dbReference type="PANTHER" id="PTHR23088:SF27">
    <property type="entry name" value="DEAMINATED GLUTATHIONE AMIDASE"/>
    <property type="match status" value="1"/>
</dbReference>
<dbReference type="InterPro" id="IPR003010">
    <property type="entry name" value="C-N_Hydrolase"/>
</dbReference>
<evidence type="ECO:0000256" key="1">
    <source>
        <dbReference type="ARBA" id="ARBA00010613"/>
    </source>
</evidence>
<proteinExistence type="inferred from homology"/>
<protein>
    <submittedName>
        <fullName evidence="3">Nitrilase/cyanide hydratase and apolipoprotein N-acyltransferase</fullName>
    </submittedName>
</protein>
<dbReference type="InterPro" id="IPR036526">
    <property type="entry name" value="C-N_Hydrolase_sf"/>
</dbReference>
<feature type="domain" description="CN hydrolase" evidence="2">
    <location>
        <begin position="2"/>
        <end position="246"/>
    </location>
</feature>
<dbReference type="HOGENOM" id="CLU_030130_3_1_9"/>
<dbReference type="PANTHER" id="PTHR23088">
    <property type="entry name" value="NITRILASE-RELATED"/>
    <property type="match status" value="1"/>
</dbReference>
<keyword evidence="4" id="KW-1185">Reference proteome</keyword>
<dbReference type="EMBL" id="CP002131">
    <property type="protein sequence ID" value="ADL08472.1"/>
    <property type="molecule type" value="Genomic_DNA"/>
</dbReference>
<dbReference type="OrthoDB" id="9811121at2"/>
<evidence type="ECO:0000313" key="3">
    <source>
        <dbReference type="EMBL" id="ADL08472.1"/>
    </source>
</evidence>
<dbReference type="KEGG" id="toc:Toce_1737"/>
<dbReference type="PROSITE" id="PS50263">
    <property type="entry name" value="CN_HYDROLASE"/>
    <property type="match status" value="1"/>
</dbReference>
<gene>
    <name evidence="3" type="ordered locus">Toce_1737</name>
</gene>
<dbReference type="eggNOG" id="COG0388">
    <property type="taxonomic scope" value="Bacteria"/>
</dbReference>
<dbReference type="AlphaFoldDB" id="D9RYP8"/>
<dbReference type="Pfam" id="PF00795">
    <property type="entry name" value="CN_hydrolase"/>
    <property type="match status" value="1"/>
</dbReference>
<dbReference type="PROSITE" id="PS01227">
    <property type="entry name" value="UPF0012"/>
    <property type="match status" value="1"/>
</dbReference>
<evidence type="ECO:0000259" key="2">
    <source>
        <dbReference type="PROSITE" id="PS50263"/>
    </source>
</evidence>
<sequence length="268" mass="30495">MLKVSLIQMDLAHGDPVENRRKLEGLLREALKPKVKPDVIVLPEMWNTGYALERLSEIADRDGRPTIEWLKKVAAENGINIVAGSIADIRSESPAEEPRVYNTAYVINRSGEVVARYDKVHRFRLMGEEKYVAPGERAVTFDLDGVTCGLAICYDIRFPEFIRKIALLGARILFVPAQWPKPRQMHWKLLNMVRAIENQFYVVGVNRVGSQGKAVFPGISLVVNPWGEVLLEADEKEGIFETTIDLSAVDKVRRYIPVFEDRRPDVYY</sequence>
<dbReference type="Gene3D" id="3.60.110.10">
    <property type="entry name" value="Carbon-nitrogen hydrolase"/>
    <property type="match status" value="1"/>
</dbReference>
<dbReference type="CDD" id="cd07583">
    <property type="entry name" value="nitrilase_5"/>
    <property type="match status" value="1"/>
</dbReference>
<evidence type="ECO:0000313" key="4">
    <source>
        <dbReference type="Proteomes" id="UP000000272"/>
    </source>
</evidence>
<dbReference type="InterPro" id="IPR001110">
    <property type="entry name" value="UPF0012_CS"/>
</dbReference>